<evidence type="ECO:0000256" key="11">
    <source>
        <dbReference type="RuleBase" id="RU003696"/>
    </source>
</evidence>
<keyword evidence="6" id="KW-0963">Cytoplasm</keyword>
<evidence type="ECO:0000313" key="13">
    <source>
        <dbReference type="EMBL" id="KQK77500.1"/>
    </source>
</evidence>
<comment type="caution">
    <text evidence="13">The sequence shown here is derived from an EMBL/GenBank/DDBJ whole genome shotgun (WGS) entry which is preliminary data.</text>
</comment>
<evidence type="ECO:0000256" key="8">
    <source>
        <dbReference type="ARBA" id="ARBA00023121"/>
    </source>
</evidence>
<evidence type="ECO:0000256" key="2">
    <source>
        <dbReference type="ARBA" id="ARBA00008390"/>
    </source>
</evidence>
<dbReference type="InterPro" id="IPR000463">
    <property type="entry name" value="Fatty_acid-bd"/>
</dbReference>
<keyword evidence="8" id="KW-0446">Lipid-binding</keyword>
<evidence type="ECO:0000313" key="14">
    <source>
        <dbReference type="Proteomes" id="UP000051836"/>
    </source>
</evidence>
<dbReference type="Proteomes" id="UP000051836">
    <property type="component" value="Unassembled WGS sequence"/>
</dbReference>
<dbReference type="InterPro" id="IPR031272">
    <property type="entry name" value="FABP2"/>
</dbReference>
<accession>A0A0Q3PN71</accession>
<dbReference type="InterPro" id="IPR012674">
    <property type="entry name" value="Calycin"/>
</dbReference>
<dbReference type="STRING" id="12930.A0A0Q3PN71"/>
<organism evidence="13 14">
    <name type="scientific">Amazona aestiva</name>
    <name type="common">Blue-fronted Amazon parrot</name>
    <dbReference type="NCBI Taxonomy" id="12930"/>
    <lineage>
        <taxon>Eukaryota</taxon>
        <taxon>Metazoa</taxon>
        <taxon>Chordata</taxon>
        <taxon>Craniata</taxon>
        <taxon>Vertebrata</taxon>
        <taxon>Euteleostomi</taxon>
        <taxon>Archelosauria</taxon>
        <taxon>Archosauria</taxon>
        <taxon>Dinosauria</taxon>
        <taxon>Saurischia</taxon>
        <taxon>Theropoda</taxon>
        <taxon>Coelurosauria</taxon>
        <taxon>Aves</taxon>
        <taxon>Neognathae</taxon>
        <taxon>Neoaves</taxon>
        <taxon>Telluraves</taxon>
        <taxon>Australaves</taxon>
        <taxon>Psittaciformes</taxon>
        <taxon>Psittacidae</taxon>
        <taxon>Amazona</taxon>
    </lineage>
</organism>
<keyword evidence="5 11" id="KW-0813">Transport</keyword>
<evidence type="ECO:0000256" key="3">
    <source>
        <dbReference type="ARBA" id="ARBA00011245"/>
    </source>
</evidence>
<keyword evidence="14" id="KW-1185">Reference proteome</keyword>
<feature type="domain" description="Cytosolic fatty-acid binding proteins" evidence="12">
    <location>
        <begin position="5"/>
        <end position="22"/>
    </location>
</feature>
<evidence type="ECO:0000256" key="9">
    <source>
        <dbReference type="ARBA" id="ARBA00030278"/>
    </source>
</evidence>
<reference evidence="13 14" key="1">
    <citation type="submission" date="2015-10" db="EMBL/GenBank/DDBJ databases">
        <authorList>
            <person name="Gilbert D.G."/>
        </authorList>
    </citation>
    <scope>NUCLEOTIDE SEQUENCE [LARGE SCALE GENOMIC DNA]</scope>
    <source>
        <strain evidence="13">FVVF132</strain>
    </source>
</reference>
<dbReference type="PANTHER" id="PTHR11955">
    <property type="entry name" value="FATTY ACID BINDING PROTEIN"/>
    <property type="match status" value="1"/>
</dbReference>
<keyword evidence="7" id="KW-0007">Acetylation</keyword>
<dbReference type="InterPro" id="IPR000566">
    <property type="entry name" value="Lipocln_cytosolic_FA-bd_dom"/>
</dbReference>
<evidence type="ECO:0000256" key="4">
    <source>
        <dbReference type="ARBA" id="ARBA00020016"/>
    </source>
</evidence>
<dbReference type="PRINTS" id="PR00178">
    <property type="entry name" value="FATTYACIDBP"/>
</dbReference>
<dbReference type="FunFam" id="2.40.128.20:FF:000001">
    <property type="entry name" value="Fatty acid-binding protein, adipocyte"/>
    <property type="match status" value="1"/>
</dbReference>
<evidence type="ECO:0000256" key="5">
    <source>
        <dbReference type="ARBA" id="ARBA00022448"/>
    </source>
</evidence>
<comment type="subcellular location">
    <subcellularLocation>
        <location evidence="1">Cytoplasm</location>
    </subcellularLocation>
</comment>
<proteinExistence type="inferred from homology"/>
<dbReference type="CDD" id="cd19445">
    <property type="entry name" value="FABP2"/>
    <property type="match status" value="1"/>
</dbReference>
<dbReference type="Pfam" id="PF00061">
    <property type="entry name" value="Lipocalin"/>
    <property type="match status" value="1"/>
</dbReference>
<evidence type="ECO:0000256" key="7">
    <source>
        <dbReference type="ARBA" id="ARBA00022990"/>
    </source>
</evidence>
<dbReference type="AlphaFoldDB" id="A0A0Q3PN71"/>
<dbReference type="SUPFAM" id="SSF50814">
    <property type="entry name" value="Lipocalins"/>
    <property type="match status" value="1"/>
</dbReference>
<dbReference type="GO" id="GO:0005737">
    <property type="term" value="C:cytoplasm"/>
    <property type="evidence" value="ECO:0007669"/>
    <property type="project" value="UniProtKB-SubCell"/>
</dbReference>
<dbReference type="Gene3D" id="2.40.128.20">
    <property type="match status" value="1"/>
</dbReference>
<sequence>MAFNGTWKIDRNENYEKFMEAMGVNMMKRKLGAHDNLKITFQQDGKKFTLKESSNFRTIDIEFTLGVDFEYSLADGTELTGSWNMEGNKLVGTFTRKDNGKVLKANREIIGDELVQTYLYEGVEAKRIFKRA</sequence>
<gene>
    <name evidence="13" type="ORF">AAES_125387</name>
</gene>
<comment type="similarity">
    <text evidence="2 11">Belongs to the calycin superfamily. Fatty-acid binding protein (FABP) family.</text>
</comment>
<dbReference type="EMBL" id="LMAW01002750">
    <property type="protein sequence ID" value="KQK77500.1"/>
    <property type="molecule type" value="Genomic_DNA"/>
</dbReference>
<evidence type="ECO:0000259" key="12">
    <source>
        <dbReference type="PROSITE" id="PS00214"/>
    </source>
</evidence>
<protein>
    <recommendedName>
        <fullName evidence="4">Fatty acid-binding protein, intestinal</fullName>
    </recommendedName>
    <alternativeName>
        <fullName evidence="9">Fatty acid-binding protein 2</fullName>
    </alternativeName>
    <alternativeName>
        <fullName evidence="10">Intestinal-type fatty acid-binding protein</fullName>
    </alternativeName>
</protein>
<dbReference type="GO" id="GO:0005504">
    <property type="term" value="F:fatty acid binding"/>
    <property type="evidence" value="ECO:0007669"/>
    <property type="project" value="InterPro"/>
</dbReference>
<dbReference type="InterPro" id="IPR031259">
    <property type="entry name" value="ILBP"/>
</dbReference>
<name>A0A0Q3PN71_AMAAE</name>
<evidence type="ECO:0000256" key="6">
    <source>
        <dbReference type="ARBA" id="ARBA00022490"/>
    </source>
</evidence>
<evidence type="ECO:0000256" key="1">
    <source>
        <dbReference type="ARBA" id="ARBA00004496"/>
    </source>
</evidence>
<dbReference type="OrthoDB" id="9991853at2759"/>
<evidence type="ECO:0000256" key="10">
    <source>
        <dbReference type="ARBA" id="ARBA00030558"/>
    </source>
</evidence>
<comment type="subunit">
    <text evidence="3">Monomer.</text>
</comment>
<dbReference type="PROSITE" id="PS00214">
    <property type="entry name" value="FABP"/>
    <property type="match status" value="1"/>
</dbReference>